<name>A0A833R0T9_9POAL</name>
<dbReference type="OrthoDB" id="777957at2759"/>
<sequence>MLVTTLQLVHGQGETQTQLQNPNATIHSLLQIVGMHGCTYQCWGVVGTWYNERETFFEEKGLHLQLLNDGFPLFIDPLVEHIAKKGSVEDAVDLLKPMTKHDFSSRNVYLLLFEALFREGRGDVAQDLHSWLPGSVRNNAADVLDLFYAIKTGQAQPEAVSLS</sequence>
<dbReference type="InterPro" id="IPR044578">
    <property type="entry name" value="BIR6-like"/>
</dbReference>
<evidence type="ECO:0000313" key="2">
    <source>
        <dbReference type="Proteomes" id="UP000623129"/>
    </source>
</evidence>
<dbReference type="GO" id="GO:0008380">
    <property type="term" value="P:RNA splicing"/>
    <property type="evidence" value="ECO:0007669"/>
    <property type="project" value="InterPro"/>
</dbReference>
<reference evidence="1" key="1">
    <citation type="submission" date="2020-01" db="EMBL/GenBank/DDBJ databases">
        <title>Genome sequence of Kobresia littledalei, the first chromosome-level genome in the family Cyperaceae.</title>
        <authorList>
            <person name="Qu G."/>
        </authorList>
    </citation>
    <scope>NUCLEOTIDE SEQUENCE</scope>
    <source>
        <strain evidence="1">C.B.Clarke</strain>
        <tissue evidence="1">Leaf</tissue>
    </source>
</reference>
<protein>
    <submittedName>
        <fullName evidence="1">Pentatricopeptide repeat-containing protein</fullName>
    </submittedName>
</protein>
<proteinExistence type="predicted"/>
<gene>
    <name evidence="1" type="ORF">FCM35_KLT15931</name>
</gene>
<dbReference type="Proteomes" id="UP000623129">
    <property type="component" value="Unassembled WGS sequence"/>
</dbReference>
<accession>A0A833R0T9</accession>
<evidence type="ECO:0000313" key="1">
    <source>
        <dbReference type="EMBL" id="KAF3340160.1"/>
    </source>
</evidence>
<dbReference type="AlphaFoldDB" id="A0A833R0T9"/>
<dbReference type="EMBL" id="SWLB01000003">
    <property type="protein sequence ID" value="KAF3340160.1"/>
    <property type="molecule type" value="Genomic_DNA"/>
</dbReference>
<comment type="caution">
    <text evidence="1">The sequence shown here is derived from an EMBL/GenBank/DDBJ whole genome shotgun (WGS) entry which is preliminary data.</text>
</comment>
<keyword evidence="2" id="KW-1185">Reference proteome</keyword>
<organism evidence="1 2">
    <name type="scientific">Carex littledalei</name>
    <dbReference type="NCBI Taxonomy" id="544730"/>
    <lineage>
        <taxon>Eukaryota</taxon>
        <taxon>Viridiplantae</taxon>
        <taxon>Streptophyta</taxon>
        <taxon>Embryophyta</taxon>
        <taxon>Tracheophyta</taxon>
        <taxon>Spermatophyta</taxon>
        <taxon>Magnoliopsida</taxon>
        <taxon>Liliopsida</taxon>
        <taxon>Poales</taxon>
        <taxon>Cyperaceae</taxon>
        <taxon>Cyperoideae</taxon>
        <taxon>Cariceae</taxon>
        <taxon>Carex</taxon>
        <taxon>Carex subgen. Euthyceras</taxon>
    </lineage>
</organism>
<dbReference type="PANTHER" id="PTHR47003">
    <property type="entry name" value="OS01G0970900 PROTEIN"/>
    <property type="match status" value="1"/>
</dbReference>
<dbReference type="PANTHER" id="PTHR47003:SF3">
    <property type="entry name" value="SMALL RIBOSOMAL SUBUNIT PROTEIN MS81 (RPPR8)"/>
    <property type="match status" value="1"/>
</dbReference>